<gene>
    <name evidence="3" type="ORF">OMP38_09950</name>
</gene>
<keyword evidence="4" id="KW-1185">Reference proteome</keyword>
<feature type="signal peptide" evidence="2">
    <location>
        <begin position="1"/>
        <end position="29"/>
    </location>
</feature>
<dbReference type="AlphaFoldDB" id="A0A9X4KFD1"/>
<accession>A0A9X4KFD1</accession>
<proteinExistence type="predicted"/>
<evidence type="ECO:0000313" key="4">
    <source>
        <dbReference type="Proteomes" id="UP001153387"/>
    </source>
</evidence>
<name>A0A9X4KFD1_9BACL</name>
<sequence>MRMRWIKTAAAAIAVAMTVSGLAPGWALAAGRLQLSDDVLRISVNEANGRIGVGTTGGDPVRSGDEDQPLVYNPDTPETSFTSFRIDGEEVIYGHTYGPESAPYGSFVQEPTVEGGRIVSVWRYRGVDIRQTVELVPQNDKTLPAGNAKLSYRVDNKSGKSVKLGTRILLDVKAGDNDGPLLMAPGELSPTIGEREFGPAEVPLYWQAMDDIDDPSVIAYGTLYGFGEKKPSRVIFGHWNGLSATKWKYDWNQWTDYTADGGAVRNGGQRGCRLLGRSRPGRRRVRVVFDLGRHGRDEAAADAARQYGGDRLGAAEGDGGGRRSGVVRAVRGAGEQSREVGRAEGCARRDRIPGQRPVDRRQRARRLYPGGRQGRAAFLPLAVRRDRRGYGQRLCLQGARDGRRSRRARREDAGRDGAHRRAERLPAAARYPVHGRRAEPHVREGSVPQGHYLRQQPEFSQGRAGPLACVHSGG</sequence>
<evidence type="ECO:0000313" key="3">
    <source>
        <dbReference type="EMBL" id="MDG0791159.1"/>
    </source>
</evidence>
<evidence type="ECO:0000256" key="2">
    <source>
        <dbReference type="SAM" id="SignalP"/>
    </source>
</evidence>
<keyword evidence="2" id="KW-0732">Signal</keyword>
<feature type="compositionally biased region" description="Basic and acidic residues" evidence="1">
    <location>
        <begin position="409"/>
        <end position="424"/>
    </location>
</feature>
<feature type="chain" id="PRO_5040999212" evidence="2">
    <location>
        <begin position="30"/>
        <end position="474"/>
    </location>
</feature>
<reference evidence="3 4" key="1">
    <citation type="submission" date="2022-10" db="EMBL/GenBank/DDBJ databases">
        <title>Comparative genomic analysis of Cohnella hashimotonis sp. nov., isolated from the International Space Station.</title>
        <authorList>
            <person name="Simpson A."/>
            <person name="Venkateswaran K."/>
        </authorList>
    </citation>
    <scope>NUCLEOTIDE SEQUENCE [LARGE SCALE GENOMIC DNA]</scope>
    <source>
        <strain evidence="3 4">DSM 18997</strain>
    </source>
</reference>
<dbReference type="RefSeq" id="WP_277564927.1">
    <property type="nucleotide sequence ID" value="NZ_JAPDHZ010000002.1"/>
</dbReference>
<feature type="region of interest" description="Disordered" evidence="1">
    <location>
        <begin position="397"/>
        <end position="448"/>
    </location>
</feature>
<organism evidence="3 4">
    <name type="scientific">Cohnella ginsengisoli</name>
    <dbReference type="NCBI Taxonomy" id="425004"/>
    <lineage>
        <taxon>Bacteria</taxon>
        <taxon>Bacillati</taxon>
        <taxon>Bacillota</taxon>
        <taxon>Bacilli</taxon>
        <taxon>Bacillales</taxon>
        <taxon>Paenibacillaceae</taxon>
        <taxon>Cohnella</taxon>
    </lineage>
</organism>
<dbReference type="EMBL" id="JAPDHZ010000002">
    <property type="protein sequence ID" value="MDG0791159.1"/>
    <property type="molecule type" value="Genomic_DNA"/>
</dbReference>
<evidence type="ECO:0000256" key="1">
    <source>
        <dbReference type="SAM" id="MobiDB-lite"/>
    </source>
</evidence>
<comment type="caution">
    <text evidence="3">The sequence shown here is derived from an EMBL/GenBank/DDBJ whole genome shotgun (WGS) entry which is preliminary data.</text>
</comment>
<protein>
    <submittedName>
        <fullName evidence="3">Uncharacterized protein</fullName>
    </submittedName>
</protein>
<dbReference type="Proteomes" id="UP001153387">
    <property type="component" value="Unassembled WGS sequence"/>
</dbReference>